<reference evidence="1 2" key="1">
    <citation type="submission" date="2018-09" db="EMBL/GenBank/DDBJ databases">
        <authorList>
            <person name="Zhu H."/>
        </authorList>
    </citation>
    <scope>NUCLEOTIDE SEQUENCE [LARGE SCALE GENOMIC DNA]</scope>
    <source>
        <strain evidence="1 2">K2W22B-5</strain>
    </source>
</reference>
<name>A0A418VYD0_9PROT</name>
<accession>A0A418VYD0</accession>
<dbReference type="EMBL" id="QYUL01000002">
    <property type="protein sequence ID" value="RJF82146.1"/>
    <property type="molecule type" value="Genomic_DNA"/>
</dbReference>
<proteinExistence type="predicted"/>
<dbReference type="Proteomes" id="UP000283458">
    <property type="component" value="Unassembled WGS sequence"/>
</dbReference>
<dbReference type="RefSeq" id="WP_119832226.1">
    <property type="nucleotide sequence ID" value="NZ_QYUL01000002.1"/>
</dbReference>
<keyword evidence="2" id="KW-1185">Reference proteome</keyword>
<organism evidence="1 2">
    <name type="scientific">Azospirillum cavernae</name>
    <dbReference type="NCBI Taxonomy" id="2320860"/>
    <lineage>
        <taxon>Bacteria</taxon>
        <taxon>Pseudomonadati</taxon>
        <taxon>Pseudomonadota</taxon>
        <taxon>Alphaproteobacteria</taxon>
        <taxon>Rhodospirillales</taxon>
        <taxon>Azospirillaceae</taxon>
        <taxon>Azospirillum</taxon>
    </lineage>
</organism>
<evidence type="ECO:0000313" key="1">
    <source>
        <dbReference type="EMBL" id="RJF82146.1"/>
    </source>
</evidence>
<evidence type="ECO:0000313" key="2">
    <source>
        <dbReference type="Proteomes" id="UP000283458"/>
    </source>
</evidence>
<gene>
    <name evidence="1" type="ORF">D3877_18980</name>
</gene>
<sequence length="378" mass="37808">MNVSVFGVGKTTSVGGSWKPVAVPSHGDSSEVVRAKAAGGDSVSVSPLGQSLKGVAADMFSLLDQKGKGMLEKLVSSGSMSAEEVALGLRAAATDGAFGRYAETRPRDVEDQAILATYTKAETAMRDHSQKLGAARADFNTSLTAAMSAIGRNEVDTAGFQAMMAEPQAGFDVALKQANDGAAGAPLMQDALAAGWKKAVEGFNTALKDQIGGDGMLEFASDVSAGKGADAKNKLIEAFKAMEGGGNGQETALGKAIQRFAASVDIPGVGRAGPSLAALTAEAGAPSAEPANAPVATAAVATATPPAIAAKPSVTTTAADRSKSALSMLQTALDANTKARASVASATTADKAEADLSSLMDALKSGTAASSPNVKIDT</sequence>
<dbReference type="OrthoDB" id="7301157at2"/>
<dbReference type="AlphaFoldDB" id="A0A418VYD0"/>
<comment type="caution">
    <text evidence="1">The sequence shown here is derived from an EMBL/GenBank/DDBJ whole genome shotgun (WGS) entry which is preliminary data.</text>
</comment>
<protein>
    <submittedName>
        <fullName evidence="1">Uncharacterized protein</fullName>
    </submittedName>
</protein>